<evidence type="ECO:0000313" key="2">
    <source>
        <dbReference type="EMBL" id="GEU48630.1"/>
    </source>
</evidence>
<accession>A0A6L2KIL9</accession>
<feature type="compositionally biased region" description="Basic and acidic residues" evidence="1">
    <location>
        <begin position="353"/>
        <end position="362"/>
    </location>
</feature>
<evidence type="ECO:0000256" key="1">
    <source>
        <dbReference type="SAM" id="MobiDB-lite"/>
    </source>
</evidence>
<organism evidence="2">
    <name type="scientific">Tanacetum cinerariifolium</name>
    <name type="common">Dalmatian daisy</name>
    <name type="synonym">Chrysanthemum cinerariifolium</name>
    <dbReference type="NCBI Taxonomy" id="118510"/>
    <lineage>
        <taxon>Eukaryota</taxon>
        <taxon>Viridiplantae</taxon>
        <taxon>Streptophyta</taxon>
        <taxon>Embryophyta</taxon>
        <taxon>Tracheophyta</taxon>
        <taxon>Spermatophyta</taxon>
        <taxon>Magnoliopsida</taxon>
        <taxon>eudicotyledons</taxon>
        <taxon>Gunneridae</taxon>
        <taxon>Pentapetalae</taxon>
        <taxon>asterids</taxon>
        <taxon>campanulids</taxon>
        <taxon>Asterales</taxon>
        <taxon>Asteraceae</taxon>
        <taxon>Asteroideae</taxon>
        <taxon>Anthemideae</taxon>
        <taxon>Anthemidinae</taxon>
        <taxon>Tanacetum</taxon>
    </lineage>
</organism>
<sequence length="384" mass="46104">MTHGSADDMEYDPSNVEFTKWLASKFYNHMTMDQYTKNALWIYWARGDDNVELTDEESFNFDDEDEVAKIFRIDTNLFDFETPMCRAFKEFNYLLQIDPYALTKDINGFKTYKDYKDDWIYEWNKYISWVHKKPWTDNGVWEEPILVKHYCKPSNYKNRCSKWLTCSWKDDGYCIGGNFPGAYIVGNTLCYQDLDWRMDGYEDAVHDHEEREYEMEHEDEERCELFNDTTYERPVCIIRRFEMIKYSFRENEEYVAIKEHEYDDLTSTNEHAHRTYQEIICRMYEVWMSQELKTVSYHKLYDTLKQHQNDVNELRAERLAPTANPLVLVAKNNQFTILKTILLTTLTIPQPDHNKLLPKTKEVNSPPSTYDQKPKMVDDDDVML</sequence>
<dbReference type="EMBL" id="BKCJ010002448">
    <property type="protein sequence ID" value="GEU48630.1"/>
    <property type="molecule type" value="Genomic_DNA"/>
</dbReference>
<feature type="region of interest" description="Disordered" evidence="1">
    <location>
        <begin position="353"/>
        <end position="384"/>
    </location>
</feature>
<comment type="caution">
    <text evidence="2">The sequence shown here is derived from an EMBL/GenBank/DDBJ whole genome shotgun (WGS) entry which is preliminary data.</text>
</comment>
<gene>
    <name evidence="2" type="ORF">Tci_020608</name>
</gene>
<reference evidence="2" key="1">
    <citation type="journal article" date="2019" name="Sci. Rep.">
        <title>Draft genome of Tanacetum cinerariifolium, the natural source of mosquito coil.</title>
        <authorList>
            <person name="Yamashiro T."/>
            <person name="Shiraishi A."/>
            <person name="Satake H."/>
            <person name="Nakayama K."/>
        </authorList>
    </citation>
    <scope>NUCLEOTIDE SEQUENCE</scope>
</reference>
<protein>
    <submittedName>
        <fullName evidence="2">VIER F-box protein 2</fullName>
    </submittedName>
</protein>
<proteinExistence type="predicted"/>
<name>A0A6L2KIL9_TANCI</name>
<dbReference type="AlphaFoldDB" id="A0A6L2KIL9"/>